<dbReference type="InterPro" id="IPR024187">
    <property type="entry name" value="Sig_transdc_resp-reg_cit/mal"/>
</dbReference>
<keyword evidence="7 9" id="KW-0010">Activator</keyword>
<dbReference type="KEGG" id="vpi:BW732_03430"/>
<organism evidence="10 11">
    <name type="scientific">Vagococcus penaei</name>
    <dbReference type="NCBI Taxonomy" id="633807"/>
    <lineage>
        <taxon>Bacteria</taxon>
        <taxon>Bacillati</taxon>
        <taxon>Bacillota</taxon>
        <taxon>Bacilli</taxon>
        <taxon>Lactobacillales</taxon>
        <taxon>Enterococcaceae</taxon>
        <taxon>Vagococcus</taxon>
    </lineage>
</organism>
<dbReference type="Proteomes" id="UP000188246">
    <property type="component" value="Chromosome"/>
</dbReference>
<dbReference type="InterPro" id="IPR001789">
    <property type="entry name" value="Sig_transdc_resp-reg_receiver"/>
</dbReference>
<proteinExistence type="predicted"/>
<evidence type="ECO:0000256" key="7">
    <source>
        <dbReference type="ARBA" id="ARBA00023159"/>
    </source>
</evidence>
<evidence type="ECO:0000256" key="6">
    <source>
        <dbReference type="ARBA" id="ARBA00023125"/>
    </source>
</evidence>
<keyword evidence="3" id="KW-0597">Phosphoprotein</keyword>
<dbReference type="EMBL" id="CP019609">
    <property type="protein sequence ID" value="AQP53379.1"/>
    <property type="molecule type" value="Genomic_DNA"/>
</dbReference>
<gene>
    <name evidence="10" type="ORF">BW732_03430</name>
</gene>
<comment type="subcellular location">
    <subcellularLocation>
        <location evidence="1 9">Cytoplasm</location>
    </subcellularLocation>
</comment>
<keyword evidence="11" id="KW-1185">Reference proteome</keyword>
<evidence type="ECO:0000256" key="2">
    <source>
        <dbReference type="ARBA" id="ARBA00022490"/>
    </source>
</evidence>
<keyword evidence="5 9" id="KW-0805">Transcription regulation</keyword>
<dbReference type="PIRSF" id="PIRSF006171">
    <property type="entry name" value="RR_citrat_malat"/>
    <property type="match status" value="1"/>
</dbReference>
<dbReference type="GO" id="GO:0000156">
    <property type="term" value="F:phosphorelay response regulator activity"/>
    <property type="evidence" value="ECO:0007669"/>
    <property type="project" value="TreeGrafter"/>
</dbReference>
<dbReference type="GO" id="GO:0003677">
    <property type="term" value="F:DNA binding"/>
    <property type="evidence" value="ECO:0007669"/>
    <property type="project" value="UniProtKB-KW"/>
</dbReference>
<keyword evidence="4 9" id="KW-0902">Two-component regulatory system</keyword>
<keyword evidence="2 9" id="KW-0963">Cytoplasm</keyword>
<evidence type="ECO:0000256" key="8">
    <source>
        <dbReference type="ARBA" id="ARBA00023163"/>
    </source>
</evidence>
<dbReference type="OrthoDB" id="9759232at2"/>
<dbReference type="InterPro" id="IPR011006">
    <property type="entry name" value="CheY-like_superfamily"/>
</dbReference>
<evidence type="ECO:0000256" key="5">
    <source>
        <dbReference type="ARBA" id="ARBA00023015"/>
    </source>
</evidence>
<evidence type="ECO:0000256" key="9">
    <source>
        <dbReference type="PIRNR" id="PIRNR006171"/>
    </source>
</evidence>
<evidence type="ECO:0000256" key="3">
    <source>
        <dbReference type="ARBA" id="ARBA00022553"/>
    </source>
</evidence>
<dbReference type="RefSeq" id="WP_077275471.1">
    <property type="nucleotide sequence ID" value="NZ_CP019609.1"/>
</dbReference>
<dbReference type="PANTHER" id="PTHR45526">
    <property type="entry name" value="TRANSCRIPTIONAL REGULATORY PROTEIN DPIA"/>
    <property type="match status" value="1"/>
</dbReference>
<evidence type="ECO:0000256" key="4">
    <source>
        <dbReference type="ARBA" id="ARBA00023012"/>
    </source>
</evidence>
<keyword evidence="6 9" id="KW-0238">DNA-binding</keyword>
<dbReference type="PROSITE" id="PS50110">
    <property type="entry name" value="RESPONSE_REGULATORY"/>
    <property type="match status" value="1"/>
</dbReference>
<name>A0A1Q2D4U2_9ENTE</name>
<reference evidence="10 11" key="1">
    <citation type="journal article" date="2010" name="Int. J. Syst. Evol. Microbiol.">
        <title>Vagococcus penaei sp. nov., isolated from spoilage microbiota of cooked shrimp (Penaeus vannamei).</title>
        <authorList>
            <person name="Jaffres E."/>
            <person name="Prevost H."/>
            <person name="Rossero A."/>
            <person name="Joffraud J.J."/>
            <person name="Dousset X."/>
        </authorList>
    </citation>
    <scope>NUCLEOTIDE SEQUENCE [LARGE SCALE GENOMIC DNA]</scope>
    <source>
        <strain evidence="10 11">CD276</strain>
    </source>
</reference>
<dbReference type="Gene3D" id="3.40.50.2300">
    <property type="match status" value="1"/>
</dbReference>
<dbReference type="SMART" id="SM00448">
    <property type="entry name" value="REC"/>
    <property type="match status" value="1"/>
</dbReference>
<sequence length="237" mass="27526">MNVLIIEDDPMVASLNHQFVTRVYPNALVNSVQKIELARQLVKGKKVDLLLLDVYLPDMLGTDFLLELYRENISIPVILITAADDHQTVKHALDYRVIDYLIKPFTFERFKVAFDKFLALHQVSQQSGPTTQATLDKFFNHQVDEPVNQFKLQHLPKGLSRPTLTKVVQQVDIMHVPFSTEELAKLIDLSRISTKKYILFLLQIGYLQETMEYREIGRPITLYLKNQEHEKSIQDYI</sequence>
<dbReference type="GO" id="GO:0003700">
    <property type="term" value="F:DNA-binding transcription factor activity"/>
    <property type="evidence" value="ECO:0007669"/>
    <property type="project" value="InterPro"/>
</dbReference>
<evidence type="ECO:0000313" key="10">
    <source>
        <dbReference type="EMBL" id="AQP53379.1"/>
    </source>
</evidence>
<accession>A0A1Q2D4U2</accession>
<dbReference type="InterPro" id="IPR051271">
    <property type="entry name" value="2C-system_Tx_regulators"/>
</dbReference>
<evidence type="ECO:0000313" key="11">
    <source>
        <dbReference type="Proteomes" id="UP000188246"/>
    </source>
</evidence>
<keyword evidence="8 9" id="KW-0804">Transcription</keyword>
<protein>
    <recommendedName>
        <fullName evidence="9">Transcriptional regulatory protein</fullName>
    </recommendedName>
</protein>
<dbReference type="PANTHER" id="PTHR45526:SF1">
    <property type="entry name" value="TRANSCRIPTIONAL REGULATORY PROTEIN DCUR-RELATED"/>
    <property type="match status" value="1"/>
</dbReference>
<dbReference type="AlphaFoldDB" id="A0A1Q2D4U2"/>
<evidence type="ECO:0000256" key="1">
    <source>
        <dbReference type="ARBA" id="ARBA00004496"/>
    </source>
</evidence>
<dbReference type="SUPFAM" id="SSF52172">
    <property type="entry name" value="CheY-like"/>
    <property type="match status" value="1"/>
</dbReference>
<dbReference type="STRING" id="633807.BW732_03430"/>
<dbReference type="GO" id="GO:0005737">
    <property type="term" value="C:cytoplasm"/>
    <property type="evidence" value="ECO:0007669"/>
    <property type="project" value="UniProtKB-SubCell"/>
</dbReference>
<dbReference type="Pfam" id="PF00072">
    <property type="entry name" value="Response_reg"/>
    <property type="match status" value="1"/>
</dbReference>